<dbReference type="KEGG" id="vg:30902610"/>
<dbReference type="OrthoDB" id="32245at10239"/>
<dbReference type="EMBL" id="KX643370">
    <property type="protein sequence ID" value="AOC55118.1"/>
    <property type="molecule type" value="Genomic_DNA"/>
</dbReference>
<dbReference type="Proteomes" id="UP000149121">
    <property type="component" value="Segment"/>
</dbReference>
<evidence type="ECO:0000313" key="2">
    <source>
        <dbReference type="Proteomes" id="UP000149121"/>
    </source>
</evidence>
<evidence type="ECO:0000313" key="1">
    <source>
        <dbReference type="EMBL" id="AOC55118.1"/>
    </source>
</evidence>
<protein>
    <submittedName>
        <fullName evidence="1">Uncharacterized protein</fullName>
    </submittedName>
</protein>
<organism evidence="1 2">
    <name type="scientific">Lymphocystis disease virus 3</name>
    <dbReference type="NCBI Taxonomy" id="2560566"/>
    <lineage>
        <taxon>Viruses</taxon>
        <taxon>Varidnaviria</taxon>
        <taxon>Bamfordvirae</taxon>
        <taxon>Nucleocytoviricota</taxon>
        <taxon>Megaviricetes</taxon>
        <taxon>Pimascovirales</taxon>
        <taxon>Pimascovirales incertae sedis</taxon>
        <taxon>Iridoviridae</taxon>
        <taxon>Alphairidovirinae</taxon>
        <taxon>Lymphocystivirus</taxon>
        <taxon>Lymphocystivirus sparus1</taxon>
    </lineage>
</organism>
<reference evidence="1 2" key="1">
    <citation type="journal article" date="2016" name="J. Virol.">
        <title>Concurrence of Iridovirus, Polyomavirus, and a Unique Member of a New Group of Fish Papillomaviruses in Lymphocystis Disease-Affected Gilthead Sea Bream.</title>
        <authorList>
            <person name="Lopez-Bueno A."/>
            <person name="Mavian C."/>
            <person name="Labella A.M."/>
            <person name="Castro D."/>
            <person name="Borrego J.J."/>
            <person name="Alcami A."/>
            <person name="Alejo A."/>
        </authorList>
    </citation>
    <scope>NUCLEOTIDE SEQUENCE [LARGE SCALE GENOMIC DNA]</scope>
    <source>
        <strain evidence="1">SA9</strain>
    </source>
</reference>
<name>A0A1B2RVU4_9VIRU</name>
<accession>A0A1B2RVU4</accession>
<keyword evidence="2" id="KW-1185">Reference proteome</keyword>
<gene>
    <name evidence="1" type="ORF">LCDVSa034L</name>
</gene>
<proteinExistence type="predicted"/>
<sequence length="157" mass="18380">MNCIFCKPDKTIVYVCKNCIKIIGTVYLIKGFVPNLVGRIMAACEDQSFNSVYFFNQCVVTLRYLEKEILNEHIELMTEKATKEYSKKETAFDLIALRRTILLIKYKDSENLVKIRFELLRLASALKHYIYQKCLAFDGQSTYDKILAKDMEFIWTS</sequence>